<dbReference type="SUPFAM" id="SSF88659">
    <property type="entry name" value="Sigma3 and sigma4 domains of RNA polymerase sigma factors"/>
    <property type="match status" value="1"/>
</dbReference>
<sequence length="141" mass="16447">MNAKEYLSQAFRLDRKINNKLRHTVSLREMATQGTRSIHAQRVSGTDKHSPMENAITRLVDLECEIDADIDRLVDLKRELAAFISQVDNQVCKMLLELRYLEGNTWEDVAEQMGYDLRSIYWLHGKTLQELDLRLNKQELA</sequence>
<dbReference type="Pfam" id="PF07374">
    <property type="entry name" value="DUF1492"/>
    <property type="match status" value="1"/>
</dbReference>
<protein>
    <recommendedName>
        <fullName evidence="3">DUF1492 domain-containing protein</fullName>
    </recommendedName>
</protein>
<reference evidence="2" key="1">
    <citation type="submission" date="2015-03" db="EMBL/GenBank/DDBJ databases">
        <authorList>
            <person name="Nijsse Bart"/>
        </authorList>
    </citation>
    <scope>NUCLEOTIDE SEQUENCE [LARGE SCALE GENOMIC DNA]</scope>
</reference>
<gene>
    <name evidence="1" type="ORF">SpAn4DRAFT_4449</name>
</gene>
<dbReference type="AlphaFoldDB" id="A0A0U1L6E2"/>
<accession>A0A0U1L6E2</accession>
<proteinExistence type="predicted"/>
<evidence type="ECO:0008006" key="3">
    <source>
        <dbReference type="Google" id="ProtNLM"/>
    </source>
</evidence>
<dbReference type="InterPro" id="IPR013324">
    <property type="entry name" value="RNA_pol_sigma_r3/r4-like"/>
</dbReference>
<organism evidence="1 2">
    <name type="scientific">Sporomusa ovata</name>
    <dbReference type="NCBI Taxonomy" id="2378"/>
    <lineage>
        <taxon>Bacteria</taxon>
        <taxon>Bacillati</taxon>
        <taxon>Bacillota</taxon>
        <taxon>Negativicutes</taxon>
        <taxon>Selenomonadales</taxon>
        <taxon>Sporomusaceae</taxon>
        <taxon>Sporomusa</taxon>
    </lineage>
</organism>
<evidence type="ECO:0000313" key="1">
    <source>
        <dbReference type="EMBL" id="CQR75085.1"/>
    </source>
</evidence>
<dbReference type="EMBL" id="CTRP01000016">
    <property type="protein sequence ID" value="CQR75085.1"/>
    <property type="molecule type" value="Genomic_DNA"/>
</dbReference>
<keyword evidence="2" id="KW-1185">Reference proteome</keyword>
<dbReference type="Proteomes" id="UP000049855">
    <property type="component" value="Unassembled WGS sequence"/>
</dbReference>
<name>A0A0U1L6E2_9FIRM</name>
<dbReference type="RefSeq" id="WP_021171300.1">
    <property type="nucleotide sequence ID" value="NZ_CTRP01000016.1"/>
</dbReference>
<dbReference type="InterPro" id="IPR010861">
    <property type="entry name" value="DUF1492"/>
</dbReference>
<evidence type="ECO:0000313" key="2">
    <source>
        <dbReference type="Proteomes" id="UP000049855"/>
    </source>
</evidence>